<evidence type="ECO:0000313" key="3">
    <source>
        <dbReference type="EMBL" id="NIZ46383.1"/>
    </source>
</evidence>
<keyword evidence="1 3" id="KW-0436">Ligase</keyword>
<dbReference type="EMBL" id="JAATLK010000001">
    <property type="protein sequence ID" value="NIZ46383.1"/>
    <property type="molecule type" value="Genomic_DNA"/>
</dbReference>
<evidence type="ECO:0000313" key="4">
    <source>
        <dbReference type="Proteomes" id="UP000752013"/>
    </source>
</evidence>
<dbReference type="Gene3D" id="3.30.930.10">
    <property type="entry name" value="Bira Bifunctional Protein, Domain 2"/>
    <property type="match status" value="1"/>
</dbReference>
<gene>
    <name evidence="3" type="ORF">HCT46_00375</name>
</gene>
<dbReference type="SUPFAM" id="SSF55681">
    <property type="entry name" value="Class II aaRS and biotin synthetases"/>
    <property type="match status" value="1"/>
</dbReference>
<reference evidence="3" key="1">
    <citation type="submission" date="2020-03" db="EMBL/GenBank/DDBJ databases">
        <title>Spirochaetal bacteria isolated from arthropods constitute a novel genus Entomospira genus novum within the order Spirochaetales.</title>
        <authorList>
            <person name="Grana-Miraglia L."/>
            <person name="Sikutova S."/>
            <person name="Fingerle V."/>
            <person name="Sing A."/>
            <person name="Castillo-Ramirez S."/>
            <person name="Margos G."/>
            <person name="Rudolf I."/>
        </authorList>
    </citation>
    <scope>NUCLEOTIDE SEQUENCE</scope>
    <source>
        <strain evidence="3">BR208</strain>
    </source>
</reference>
<dbReference type="GO" id="GO:0004077">
    <property type="term" value="F:biotin--[biotin carboxyl-carrier protein] ligase activity"/>
    <property type="evidence" value="ECO:0007669"/>
    <property type="project" value="UniProtKB-EC"/>
</dbReference>
<dbReference type="PANTHER" id="PTHR12835">
    <property type="entry name" value="BIOTIN PROTEIN LIGASE"/>
    <property type="match status" value="1"/>
</dbReference>
<evidence type="ECO:0000256" key="1">
    <source>
        <dbReference type="ARBA" id="ARBA00022598"/>
    </source>
</evidence>
<dbReference type="Proteomes" id="UP000752013">
    <property type="component" value="Unassembled WGS sequence"/>
</dbReference>
<dbReference type="NCBIfam" id="TIGR00121">
    <property type="entry name" value="birA_ligase"/>
    <property type="match status" value="1"/>
</dbReference>
<sequence>MIDARLNPTHGAVFLTDYQEEGKGRYPTRKWISYPDDLTFTLTLAQNQITLAGPLPLLIALSIYRVMMSLFSQVERCHLSIKWPNDILLNSRKLAGILCQSYDDYYFIGIGLNIHSRKDELQDRENHLPSFTAIGLNDVLSSRIDKYILLEKILQTIHLTLHDIQWLTYFNQVLYKPTYPITYEVGSSIITGYIEYTSSEGALCIRDISSNDRVYIYAGEVIRR</sequence>
<accession>A0A968KUN3</accession>
<dbReference type="InterPro" id="IPR004408">
    <property type="entry name" value="Biotin_CoA_COase_ligase"/>
</dbReference>
<dbReference type="InterPro" id="IPR045864">
    <property type="entry name" value="aa-tRNA-synth_II/BPL/LPL"/>
</dbReference>
<dbReference type="PANTHER" id="PTHR12835:SF5">
    <property type="entry name" value="BIOTIN--PROTEIN LIGASE"/>
    <property type="match status" value="1"/>
</dbReference>
<evidence type="ECO:0000259" key="2">
    <source>
        <dbReference type="Pfam" id="PF03099"/>
    </source>
</evidence>
<organism evidence="3 4">
    <name type="scientific">Entomospira nematocerorum</name>
    <dbReference type="NCBI Taxonomy" id="2719987"/>
    <lineage>
        <taxon>Bacteria</taxon>
        <taxon>Pseudomonadati</taxon>
        <taxon>Spirochaetota</taxon>
        <taxon>Spirochaetia</taxon>
        <taxon>Spirochaetales</taxon>
        <taxon>Spirochaetaceae</taxon>
        <taxon>Entomospira</taxon>
    </lineage>
</organism>
<dbReference type="GO" id="GO:0005737">
    <property type="term" value="C:cytoplasm"/>
    <property type="evidence" value="ECO:0007669"/>
    <property type="project" value="TreeGrafter"/>
</dbReference>
<dbReference type="InterPro" id="IPR004143">
    <property type="entry name" value="BPL_LPL_catalytic"/>
</dbReference>
<feature type="domain" description="BPL/LPL catalytic" evidence="2">
    <location>
        <begin position="10"/>
        <end position="104"/>
    </location>
</feature>
<keyword evidence="4" id="KW-1185">Reference proteome</keyword>
<dbReference type="AlphaFoldDB" id="A0A968KUN3"/>
<dbReference type="RefSeq" id="WP_167702852.1">
    <property type="nucleotide sequence ID" value="NZ_CP118168.1"/>
</dbReference>
<proteinExistence type="predicted"/>
<dbReference type="EC" id="6.3.4.15" evidence="3"/>
<dbReference type="Pfam" id="PF03099">
    <property type="entry name" value="BPL_LplA_LipB"/>
    <property type="match status" value="1"/>
</dbReference>
<name>A0A968KUN3_9SPIO</name>
<protein>
    <submittedName>
        <fullName evidence="3">Biotin--[acetyl-CoA-carboxylase] ligase</fullName>
        <ecNumber evidence="3">6.3.4.15</ecNumber>
    </submittedName>
</protein>
<comment type="caution">
    <text evidence="3">The sequence shown here is derived from an EMBL/GenBank/DDBJ whole genome shotgun (WGS) entry which is preliminary data.</text>
</comment>